<reference evidence="2 3" key="1">
    <citation type="submission" date="2019-07" db="EMBL/GenBank/DDBJ databases">
        <title>Georgenia wutianyii sp. nov. and Georgenia *** sp. nov. isolated from plateau pika (Ochotona curzoniae) in the Qinghai-Tibet plateau of China.</title>
        <authorList>
            <person name="Tian Z."/>
        </authorList>
    </citation>
    <scope>NUCLEOTIDE SEQUENCE [LARGE SCALE GENOMIC DNA]</scope>
    <source>
        <strain evidence="2 3">Z446</strain>
    </source>
</reference>
<name>A0A552WU37_9MICO</name>
<evidence type="ECO:0000313" key="2">
    <source>
        <dbReference type="EMBL" id="TRW46361.1"/>
    </source>
</evidence>
<evidence type="ECO:0000256" key="1">
    <source>
        <dbReference type="SAM" id="Phobius"/>
    </source>
</evidence>
<keyword evidence="3" id="KW-1185">Reference proteome</keyword>
<proteinExistence type="predicted"/>
<protein>
    <submittedName>
        <fullName evidence="2">Uncharacterized protein</fullName>
    </submittedName>
</protein>
<comment type="caution">
    <text evidence="2">The sequence shown here is derived from an EMBL/GenBank/DDBJ whole genome shotgun (WGS) entry which is preliminary data.</text>
</comment>
<accession>A0A552WU37</accession>
<dbReference type="AlphaFoldDB" id="A0A552WU37"/>
<sequence>MDLDVGTLLSTIIGGFIAVASSWLFGLRQRRWQKEDTERALTATRDAEVRKRADEKADEVLTELDALERLLLGRIRLTGYLWPPDPEVSFAVKDTLNRLGRATQYLQQPLRMHLDLARRILNDADPMRGHGFLREAPVTVGHHVVDHARDIVGKYLRNEPVPPELDERHRNYEKAWQTLQDYNDWMVERAEAEAEAQAVRAANEAALGDAC</sequence>
<evidence type="ECO:0000313" key="3">
    <source>
        <dbReference type="Proteomes" id="UP000318693"/>
    </source>
</evidence>
<dbReference type="RefSeq" id="WP_143417506.1">
    <property type="nucleotide sequence ID" value="NZ_VJXR01000010.1"/>
</dbReference>
<gene>
    <name evidence="2" type="ORF">FJ693_05395</name>
</gene>
<keyword evidence="1" id="KW-0812">Transmembrane</keyword>
<dbReference type="EMBL" id="VJXR01000010">
    <property type="protein sequence ID" value="TRW46361.1"/>
    <property type="molecule type" value="Genomic_DNA"/>
</dbReference>
<dbReference type="Proteomes" id="UP000318693">
    <property type="component" value="Unassembled WGS sequence"/>
</dbReference>
<keyword evidence="1" id="KW-0472">Membrane</keyword>
<organism evidence="2 3">
    <name type="scientific">Georgenia yuyongxinii</name>
    <dbReference type="NCBI Taxonomy" id="2589797"/>
    <lineage>
        <taxon>Bacteria</taxon>
        <taxon>Bacillati</taxon>
        <taxon>Actinomycetota</taxon>
        <taxon>Actinomycetes</taxon>
        <taxon>Micrococcales</taxon>
        <taxon>Bogoriellaceae</taxon>
        <taxon>Georgenia</taxon>
    </lineage>
</organism>
<feature type="transmembrane region" description="Helical" evidence="1">
    <location>
        <begin position="6"/>
        <end position="25"/>
    </location>
</feature>
<keyword evidence="1" id="KW-1133">Transmembrane helix</keyword>